<feature type="region of interest" description="Disordered" evidence="1">
    <location>
        <begin position="207"/>
        <end position="243"/>
    </location>
</feature>
<feature type="compositionally biased region" description="Polar residues" evidence="1">
    <location>
        <begin position="139"/>
        <end position="153"/>
    </location>
</feature>
<feature type="compositionally biased region" description="Gly residues" evidence="1">
    <location>
        <begin position="59"/>
        <end position="75"/>
    </location>
</feature>
<feature type="compositionally biased region" description="Basic and acidic residues" evidence="1">
    <location>
        <begin position="224"/>
        <end position="235"/>
    </location>
</feature>
<feature type="compositionally biased region" description="Polar residues" evidence="1">
    <location>
        <begin position="326"/>
        <end position="352"/>
    </location>
</feature>
<reference evidence="2" key="1">
    <citation type="submission" date="2021-03" db="EMBL/GenBank/DDBJ databases">
        <title>Comparative genomics and phylogenomic investigation of the class Geoglossomycetes provide insights into ecological specialization and systematics.</title>
        <authorList>
            <person name="Melie T."/>
            <person name="Pirro S."/>
            <person name="Miller A.N."/>
            <person name="Quandt A."/>
        </authorList>
    </citation>
    <scope>NUCLEOTIDE SEQUENCE</scope>
    <source>
        <strain evidence="2">GBOQ0MN5Z8</strain>
    </source>
</reference>
<dbReference type="EMBL" id="JAGHQL010000229">
    <property type="protein sequence ID" value="KAH0536158.1"/>
    <property type="molecule type" value="Genomic_DNA"/>
</dbReference>
<sequence length="352" mass="38477">MNYPNGYDPMNFSQSPQQNTNSFQPNLQSQLYYANQLAQQQAAQRQQQALQQTQHQQQYGGGSLAATGGVGGGSMMRGTMPQQQMGAHQSPYSGAPYVQGVPPTTFPTSVPQQHQHQQQPQQQQQPQFGTISPKRDSPRTPQQQTSQMSAPTPSQQQQNQAQNQSQQGSTEQRPPLSPSQLQREKERVTLLLEINRELLQEVVNLQASGKAGMPGQPPGQTTSQEKETKDEKDGTDGQQTKPVPDKAYLECMRRLQANLAYLAAMADRSHKPGPIPTFPAIMIAPTEMPSLSEPYRKLLALFPGAKPMNMPQQQQGQRLAMPPPSAATQQASLTSVMGQSTAQGVGQPGSRQ</sequence>
<name>A0A9P8I4A6_9PEZI</name>
<protein>
    <submittedName>
        <fullName evidence="2">Uncharacterized protein</fullName>
    </submittedName>
</protein>
<organism evidence="2 3">
    <name type="scientific">Glutinoglossum americanum</name>
    <dbReference type="NCBI Taxonomy" id="1670608"/>
    <lineage>
        <taxon>Eukaryota</taxon>
        <taxon>Fungi</taxon>
        <taxon>Dikarya</taxon>
        <taxon>Ascomycota</taxon>
        <taxon>Pezizomycotina</taxon>
        <taxon>Geoglossomycetes</taxon>
        <taxon>Geoglossales</taxon>
        <taxon>Geoglossaceae</taxon>
        <taxon>Glutinoglossum</taxon>
    </lineage>
</organism>
<feature type="compositionally biased region" description="Low complexity" evidence="1">
    <location>
        <begin position="154"/>
        <end position="167"/>
    </location>
</feature>
<dbReference type="OrthoDB" id="2530523at2759"/>
<feature type="compositionally biased region" description="Polar residues" evidence="1">
    <location>
        <begin position="80"/>
        <end position="92"/>
    </location>
</feature>
<feature type="compositionally biased region" description="Polar residues" evidence="1">
    <location>
        <begin position="11"/>
        <end position="26"/>
    </location>
</feature>
<evidence type="ECO:0000256" key="1">
    <source>
        <dbReference type="SAM" id="MobiDB-lite"/>
    </source>
</evidence>
<keyword evidence="3" id="KW-1185">Reference proteome</keyword>
<feature type="region of interest" description="Disordered" evidence="1">
    <location>
        <begin position="1"/>
        <end position="27"/>
    </location>
</feature>
<gene>
    <name evidence="2" type="ORF">FGG08_006945</name>
</gene>
<accession>A0A9P8I4A6</accession>
<dbReference type="Proteomes" id="UP000698800">
    <property type="component" value="Unassembled WGS sequence"/>
</dbReference>
<evidence type="ECO:0000313" key="2">
    <source>
        <dbReference type="EMBL" id="KAH0536158.1"/>
    </source>
</evidence>
<feature type="region of interest" description="Disordered" evidence="1">
    <location>
        <begin position="41"/>
        <end position="182"/>
    </location>
</feature>
<feature type="compositionally biased region" description="Low complexity" evidence="1">
    <location>
        <begin position="111"/>
        <end position="127"/>
    </location>
</feature>
<evidence type="ECO:0000313" key="3">
    <source>
        <dbReference type="Proteomes" id="UP000698800"/>
    </source>
</evidence>
<proteinExistence type="predicted"/>
<dbReference type="AlphaFoldDB" id="A0A9P8I4A6"/>
<comment type="caution">
    <text evidence="2">The sequence shown here is derived from an EMBL/GenBank/DDBJ whole genome shotgun (WGS) entry which is preliminary data.</text>
</comment>
<feature type="region of interest" description="Disordered" evidence="1">
    <location>
        <begin position="309"/>
        <end position="352"/>
    </location>
</feature>
<feature type="compositionally biased region" description="Low complexity" evidence="1">
    <location>
        <begin position="41"/>
        <end position="58"/>
    </location>
</feature>